<dbReference type="Proteomes" id="UP001430848">
    <property type="component" value="Unassembled WGS sequence"/>
</dbReference>
<comment type="caution">
    <text evidence="3">The sequence shown here is derived from an EMBL/GenBank/DDBJ whole genome shotgun (WGS) entry which is preliminary data.</text>
</comment>
<feature type="compositionally biased region" description="Basic and acidic residues" evidence="1">
    <location>
        <begin position="802"/>
        <end position="812"/>
    </location>
</feature>
<reference evidence="3 4" key="1">
    <citation type="submission" date="2024-02" db="EMBL/GenBank/DDBJ databases">
        <title>De novo assembly and annotation of 12 fungi associated with fruit tree decline syndrome in Ontario, Canada.</title>
        <authorList>
            <person name="Sulman M."/>
            <person name="Ellouze W."/>
            <person name="Ilyukhin E."/>
        </authorList>
    </citation>
    <scope>NUCLEOTIDE SEQUENCE [LARGE SCALE GENOMIC DNA]</scope>
    <source>
        <strain evidence="3 4">M169</strain>
    </source>
</reference>
<protein>
    <submittedName>
        <fullName evidence="3">Uncharacterized protein</fullName>
    </submittedName>
</protein>
<keyword evidence="2" id="KW-0472">Membrane</keyword>
<evidence type="ECO:0000256" key="1">
    <source>
        <dbReference type="SAM" id="MobiDB-lite"/>
    </source>
</evidence>
<dbReference type="Pfam" id="PF01544">
    <property type="entry name" value="CorA"/>
    <property type="match status" value="1"/>
</dbReference>
<dbReference type="InterPro" id="IPR002523">
    <property type="entry name" value="MgTranspt_CorA/ZnTranspt_ZntB"/>
</dbReference>
<dbReference type="EMBL" id="JAKNSF020000008">
    <property type="protein sequence ID" value="KAK7737134.1"/>
    <property type="molecule type" value="Genomic_DNA"/>
</dbReference>
<feature type="transmembrane region" description="Helical" evidence="2">
    <location>
        <begin position="726"/>
        <end position="747"/>
    </location>
</feature>
<accession>A0ABR1PHT9</accession>
<keyword evidence="2" id="KW-0812">Transmembrane</keyword>
<evidence type="ECO:0000313" key="4">
    <source>
        <dbReference type="Proteomes" id="UP001430848"/>
    </source>
</evidence>
<gene>
    <name evidence="3" type="ORF">SLS63_002925</name>
</gene>
<keyword evidence="2" id="KW-1133">Transmembrane helix</keyword>
<organism evidence="3 4">
    <name type="scientific">Diaporthe eres</name>
    <name type="common">Phomopsis oblonga</name>
    <dbReference type="NCBI Taxonomy" id="83184"/>
    <lineage>
        <taxon>Eukaryota</taxon>
        <taxon>Fungi</taxon>
        <taxon>Dikarya</taxon>
        <taxon>Ascomycota</taxon>
        <taxon>Pezizomycotina</taxon>
        <taxon>Sordariomycetes</taxon>
        <taxon>Sordariomycetidae</taxon>
        <taxon>Diaporthales</taxon>
        <taxon>Diaporthaceae</taxon>
        <taxon>Diaporthe</taxon>
        <taxon>Diaporthe eres species complex</taxon>
    </lineage>
</organism>
<proteinExistence type="predicted"/>
<name>A0ABR1PHT9_DIAER</name>
<evidence type="ECO:0000313" key="3">
    <source>
        <dbReference type="EMBL" id="KAK7737134.1"/>
    </source>
</evidence>
<keyword evidence="4" id="KW-1185">Reference proteome</keyword>
<sequence length="866" mass="98936">MKVSAQNAFIPGEMDIATGGPSIFSEEENRDYYYHVGFEVCHILLAYARELDAAYRSEQTVPYAPAATAEQTGDNILQPRRGLDSSVLDEILAELKKQRTLNQQHANDYRTLAQLLGADGRLDRRRTSMVMKKSMPFNNMIDASNITNLDEEWLYNYPDFLLTKNIDLHQQLKPLLATSFDPYRPVDEYSSVIVKALVSMKGSLSEVFSSSDSKLGWTFDGMVASLPKQKTRRQKRGKRDFGALVSFLPFSNPNEELWNTIGKARSAMKAKKRFLWLPLHSKPQTALLCWLASIEPEKSAMSIFFDRHAKYENHLWDDTTMVLNVWQTELHLSFWVIYEKKQPLCPGLPNPITAPWPRGSEKELRRAAISFRFDGDFFDRYWTCHFIKYVPGGSAMMLGVPGEAAADFHRDKQCWQRKVLELQLLQHMLWIILNASNGILDQTEADLGLKKGNLVFSVLTTEAYSLSEDRWQIYEELLQKAEEDITSSLSTLSKWATREVDRGQERPRWTRNDERKYRGYINKLRNYTERQRWDLENCRDKMCKLRETLITRRDNVRADLEANREQNIRYFTYVTVIFLPLGFASSFYSMNGAPSNDLIVSLAKFATAAFAVTAILVFGVGVFLTASAKALSVVNSIISVAKQPIYVANGRLQEYSHKTRLDSLLVKGTSSDNELHKSQTLHQAYLKKDWMVSPWFWPAHVFLEVPTRMVSSAWTTLGTGNLSVNAIWSVAIGIVVLPIYAISRAVLISFGNSMLLLTISKHLYQLSVDWLTTKRNSEETRMPQNKVVPDESLDEQALPRRSSFEEPPKNSDDAENITAANRILPDHFKQLMPTTEPLALLKSFEGRLNKRRLKHAEGGNAEEKDV</sequence>
<feature type="transmembrane region" description="Helical" evidence="2">
    <location>
        <begin position="570"/>
        <end position="590"/>
    </location>
</feature>
<feature type="region of interest" description="Disordered" evidence="1">
    <location>
        <begin position="778"/>
        <end position="816"/>
    </location>
</feature>
<evidence type="ECO:0000256" key="2">
    <source>
        <dbReference type="SAM" id="Phobius"/>
    </source>
</evidence>
<feature type="transmembrane region" description="Helical" evidence="2">
    <location>
        <begin position="602"/>
        <end position="626"/>
    </location>
</feature>
<dbReference type="Gene3D" id="1.20.58.340">
    <property type="entry name" value="Magnesium transport protein CorA, transmembrane region"/>
    <property type="match status" value="1"/>
</dbReference>